<keyword evidence="2" id="KW-0238">DNA-binding</keyword>
<dbReference type="GO" id="GO:0045892">
    <property type="term" value="P:negative regulation of DNA-templated transcription"/>
    <property type="evidence" value="ECO:0007669"/>
    <property type="project" value="TreeGrafter"/>
</dbReference>
<evidence type="ECO:0000256" key="1">
    <source>
        <dbReference type="ARBA" id="ARBA00023015"/>
    </source>
</evidence>
<evidence type="ECO:0000259" key="5">
    <source>
        <dbReference type="PROSITE" id="PS51077"/>
    </source>
</evidence>
<dbReference type="PANTHER" id="PTHR30136:SF24">
    <property type="entry name" value="HTH-TYPE TRANSCRIPTIONAL REPRESSOR ALLR"/>
    <property type="match status" value="1"/>
</dbReference>
<evidence type="ECO:0000313" key="7">
    <source>
        <dbReference type="EMBL" id="MCM6762849.1"/>
    </source>
</evidence>
<dbReference type="GO" id="GO:0003677">
    <property type="term" value="F:DNA binding"/>
    <property type="evidence" value="ECO:0007669"/>
    <property type="project" value="UniProtKB-KW"/>
</dbReference>
<comment type="caution">
    <text evidence="7">The sequence shown here is derived from an EMBL/GenBank/DDBJ whole genome shotgun (WGS) entry which is preliminary data.</text>
</comment>
<organism evidence="7 8">
    <name type="scientific">Rathayibacter rubneri</name>
    <dbReference type="NCBI Taxonomy" id="2950106"/>
    <lineage>
        <taxon>Bacteria</taxon>
        <taxon>Bacillati</taxon>
        <taxon>Actinomycetota</taxon>
        <taxon>Actinomycetes</taxon>
        <taxon>Micrococcales</taxon>
        <taxon>Microbacteriaceae</taxon>
        <taxon>Rathayibacter</taxon>
    </lineage>
</organism>
<evidence type="ECO:0000256" key="3">
    <source>
        <dbReference type="ARBA" id="ARBA00023163"/>
    </source>
</evidence>
<name>A0A9X2DY75_9MICO</name>
<dbReference type="InterPro" id="IPR014757">
    <property type="entry name" value="Tscrpt_reg_IclR_C"/>
</dbReference>
<dbReference type="SMART" id="SM00346">
    <property type="entry name" value="HTH_ICLR"/>
    <property type="match status" value="1"/>
</dbReference>
<evidence type="ECO:0000313" key="8">
    <source>
        <dbReference type="Proteomes" id="UP001155240"/>
    </source>
</evidence>
<dbReference type="Gene3D" id="1.10.10.10">
    <property type="entry name" value="Winged helix-like DNA-binding domain superfamily/Winged helix DNA-binding domain"/>
    <property type="match status" value="1"/>
</dbReference>
<keyword evidence="3" id="KW-0804">Transcription</keyword>
<dbReference type="SUPFAM" id="SSF55781">
    <property type="entry name" value="GAF domain-like"/>
    <property type="match status" value="1"/>
</dbReference>
<dbReference type="InterPro" id="IPR036390">
    <property type="entry name" value="WH_DNA-bd_sf"/>
</dbReference>
<dbReference type="InterPro" id="IPR036388">
    <property type="entry name" value="WH-like_DNA-bd_sf"/>
</dbReference>
<sequence>MAESDGGVTAGREEGALDPARASTTERVAHVLLALGTGGRRLGVSELSRELGLSKAVVHRILQTLVTCGLVAFDASARRYRLGPAAVALGRAAERDSELREAAMPVIAHLAAVTGETTTLSARVGHRRFYVGQVESSQPIRITITIGEHLGLAVGASGHAILAHLGERDVDLVLSEPVPSVTSRTMVDPVLIRERLALIRERGWAESEGERVRESSSISAPVFDVSGDVVGALSIAFLASRLDTTRKDAFAELVRAASREASESLGRLQAR</sequence>
<evidence type="ECO:0000259" key="6">
    <source>
        <dbReference type="PROSITE" id="PS51078"/>
    </source>
</evidence>
<dbReference type="PROSITE" id="PS51078">
    <property type="entry name" value="ICLR_ED"/>
    <property type="match status" value="1"/>
</dbReference>
<dbReference type="Gene3D" id="3.30.450.40">
    <property type="match status" value="1"/>
</dbReference>
<protein>
    <submittedName>
        <fullName evidence="7">IclR family transcriptional regulator</fullName>
    </submittedName>
</protein>
<dbReference type="Proteomes" id="UP001155240">
    <property type="component" value="Unassembled WGS sequence"/>
</dbReference>
<feature type="region of interest" description="Disordered" evidence="4">
    <location>
        <begin position="1"/>
        <end position="22"/>
    </location>
</feature>
<keyword evidence="8" id="KW-1185">Reference proteome</keyword>
<dbReference type="AlphaFoldDB" id="A0A9X2DY75"/>
<proteinExistence type="predicted"/>
<dbReference type="InterPro" id="IPR050707">
    <property type="entry name" value="HTH_MetabolicPath_Reg"/>
</dbReference>
<evidence type="ECO:0000256" key="2">
    <source>
        <dbReference type="ARBA" id="ARBA00023125"/>
    </source>
</evidence>
<dbReference type="EMBL" id="JAMRYM010000039">
    <property type="protein sequence ID" value="MCM6762849.1"/>
    <property type="molecule type" value="Genomic_DNA"/>
</dbReference>
<dbReference type="GO" id="GO:0003700">
    <property type="term" value="F:DNA-binding transcription factor activity"/>
    <property type="evidence" value="ECO:0007669"/>
    <property type="project" value="TreeGrafter"/>
</dbReference>
<dbReference type="PROSITE" id="PS51077">
    <property type="entry name" value="HTH_ICLR"/>
    <property type="match status" value="1"/>
</dbReference>
<dbReference type="Pfam" id="PF09339">
    <property type="entry name" value="HTH_IclR"/>
    <property type="match status" value="1"/>
</dbReference>
<evidence type="ECO:0000256" key="4">
    <source>
        <dbReference type="SAM" id="MobiDB-lite"/>
    </source>
</evidence>
<dbReference type="Pfam" id="PF01614">
    <property type="entry name" value="IclR_C"/>
    <property type="match status" value="1"/>
</dbReference>
<feature type="domain" description="IclR-ED" evidence="6">
    <location>
        <begin position="85"/>
        <end position="267"/>
    </location>
</feature>
<keyword evidence="1" id="KW-0805">Transcription regulation</keyword>
<dbReference type="RefSeq" id="WP_251945606.1">
    <property type="nucleotide sequence ID" value="NZ_JAMRYM010000039.1"/>
</dbReference>
<dbReference type="SUPFAM" id="SSF46785">
    <property type="entry name" value="Winged helix' DNA-binding domain"/>
    <property type="match status" value="1"/>
</dbReference>
<dbReference type="PANTHER" id="PTHR30136">
    <property type="entry name" value="HELIX-TURN-HELIX TRANSCRIPTIONAL REGULATOR, ICLR FAMILY"/>
    <property type="match status" value="1"/>
</dbReference>
<gene>
    <name evidence="7" type="ORF">NB037_10520</name>
</gene>
<dbReference type="InterPro" id="IPR029016">
    <property type="entry name" value="GAF-like_dom_sf"/>
</dbReference>
<reference evidence="7" key="1">
    <citation type="submission" date="2022-06" db="EMBL/GenBank/DDBJ databases">
        <title>Whole genome shotgun sequencing (WGS) of Rathayibacter sp. ZW T2_19, isolated from stored onions (Allium cepa).</title>
        <authorList>
            <person name="Stoll D.A."/>
            <person name="Huch M."/>
        </authorList>
    </citation>
    <scope>NUCLEOTIDE SEQUENCE</scope>
    <source>
        <strain evidence="7">ZW T2_19</strain>
    </source>
</reference>
<feature type="domain" description="HTH iclR-type" evidence="5">
    <location>
        <begin position="22"/>
        <end position="84"/>
    </location>
</feature>
<accession>A0A9X2DY75</accession>
<dbReference type="InterPro" id="IPR005471">
    <property type="entry name" value="Tscrpt_reg_IclR_N"/>
</dbReference>